<accession>A0A0S2K7W9</accession>
<feature type="domain" description="Solute-binding protein family 3/N-terminal" evidence="3">
    <location>
        <begin position="10"/>
        <end position="248"/>
    </location>
</feature>
<evidence type="ECO:0000313" key="5">
    <source>
        <dbReference type="Proteomes" id="UP000061457"/>
    </source>
</evidence>
<evidence type="ECO:0000259" key="3">
    <source>
        <dbReference type="SMART" id="SM00062"/>
    </source>
</evidence>
<dbReference type="PANTHER" id="PTHR35936">
    <property type="entry name" value="MEMBRANE-BOUND LYTIC MUREIN TRANSGLYCOSYLASE F"/>
    <property type="match status" value="1"/>
</dbReference>
<dbReference type="RefSeq" id="WP_058031953.1">
    <property type="nucleotide sequence ID" value="NZ_CP013188.1"/>
</dbReference>
<dbReference type="Pfam" id="PF00497">
    <property type="entry name" value="SBP_bac_3"/>
    <property type="match status" value="1"/>
</dbReference>
<sequence length="248" mass="28088">MLCGSGHTKQLTIAIGDYPPFASKALPKQGIVPRVIRAAFASEGYTVKFEFMPWGRSFASALKGKYDAAAFWFCVPERKKNFHCSEPLYYEATYFYFRKSKPLTDWGNLSELSEFNIGATKGYSYTEEFWEFAKRGVLNVNTVTSDVQNFKKLLKGRIDLFPIATIPAKHILKEHFAAEEVEQVAFHAKPLMVESSHLLFLKQSKKSEVLLKAFNRGLSAIKESGEYQTILNSLGTFKTSSAKYIFVK</sequence>
<dbReference type="SUPFAM" id="SSF53850">
    <property type="entry name" value="Periplasmic binding protein-like II"/>
    <property type="match status" value="1"/>
</dbReference>
<dbReference type="Gene3D" id="3.40.190.10">
    <property type="entry name" value="Periplasmic binding protein-like II"/>
    <property type="match status" value="2"/>
</dbReference>
<dbReference type="PATRIC" id="fig|161398.10.peg.3665"/>
<comment type="similarity">
    <text evidence="1">Belongs to the bacterial solute-binding protein 3 family.</text>
</comment>
<dbReference type="Proteomes" id="UP000061457">
    <property type="component" value="Chromosome II"/>
</dbReference>
<dbReference type="KEGG" id="pphe:PP2015_3592"/>
<dbReference type="EMBL" id="CP013188">
    <property type="protein sequence ID" value="ALO44066.1"/>
    <property type="molecule type" value="Genomic_DNA"/>
</dbReference>
<proteinExistence type="inferred from homology"/>
<name>A0A0S2K7W9_9GAMM</name>
<reference evidence="4 5" key="1">
    <citation type="submission" date="2015-11" db="EMBL/GenBank/DDBJ databases">
        <authorList>
            <person name="Zhang Y."/>
            <person name="Guo Z."/>
        </authorList>
    </citation>
    <scope>NUCLEOTIDE SEQUENCE [LARGE SCALE GENOMIC DNA]</scope>
    <source>
        <strain evidence="4 5">KCTC 12086</strain>
    </source>
</reference>
<organism evidence="4 5">
    <name type="scientific">Pseudoalteromonas phenolica</name>
    <dbReference type="NCBI Taxonomy" id="161398"/>
    <lineage>
        <taxon>Bacteria</taxon>
        <taxon>Pseudomonadati</taxon>
        <taxon>Pseudomonadota</taxon>
        <taxon>Gammaproteobacteria</taxon>
        <taxon>Alteromonadales</taxon>
        <taxon>Pseudoalteromonadaceae</taxon>
        <taxon>Pseudoalteromonas</taxon>
    </lineage>
</organism>
<dbReference type="AlphaFoldDB" id="A0A0S2K7W9"/>
<dbReference type="InterPro" id="IPR001638">
    <property type="entry name" value="Solute-binding_3/MltF_N"/>
</dbReference>
<protein>
    <submittedName>
        <fullName evidence="4">ABC-type amino acid transport/signal transduction system, periplasmic component/domain protein</fullName>
    </submittedName>
</protein>
<evidence type="ECO:0000256" key="2">
    <source>
        <dbReference type="ARBA" id="ARBA00022729"/>
    </source>
</evidence>
<evidence type="ECO:0000313" key="4">
    <source>
        <dbReference type="EMBL" id="ALO44066.1"/>
    </source>
</evidence>
<dbReference type="SMART" id="SM00062">
    <property type="entry name" value="PBPb"/>
    <property type="match status" value="1"/>
</dbReference>
<dbReference type="OrthoDB" id="9806130at2"/>
<evidence type="ECO:0000256" key="1">
    <source>
        <dbReference type="ARBA" id="ARBA00010333"/>
    </source>
</evidence>
<gene>
    <name evidence="4" type="ORF">PP2015_3592</name>
</gene>
<dbReference type="STRING" id="161398.PP2015_3592"/>
<keyword evidence="5" id="KW-1185">Reference proteome</keyword>
<keyword evidence="2" id="KW-0732">Signal</keyword>
<dbReference type="PANTHER" id="PTHR35936:SF25">
    <property type="entry name" value="ABC TRANSPORTER SUBSTRATE-BINDING PROTEIN"/>
    <property type="match status" value="1"/>
</dbReference>